<evidence type="ECO:0000313" key="1">
    <source>
        <dbReference type="EMBL" id="KKN08633.1"/>
    </source>
</evidence>
<dbReference type="PANTHER" id="PTHR34817">
    <property type="entry name" value="NUCLEOTIDYLTRANSFERASE"/>
    <property type="match status" value="1"/>
</dbReference>
<organism evidence="1">
    <name type="scientific">marine sediment metagenome</name>
    <dbReference type="NCBI Taxonomy" id="412755"/>
    <lineage>
        <taxon>unclassified sequences</taxon>
        <taxon>metagenomes</taxon>
        <taxon>ecological metagenomes</taxon>
    </lineage>
</organism>
<sequence length="272" mass="31443">MAESAIYVGELKNKVADEGGKIINLMISGSHLFGFESPDSDTDYRGCYQLVTNKLLTTRKPRDFIEYKLFKEGMTLADTDKYDVYDKEAVLDELNKEVGLLLAGNCNHWEHLTADQLITTETHREMQKIFETQININGIYHSYRGMADQNNRKFIRAGKHSVKKYLYVLRGLMAGYWAIDTGTIQPNIGLLATEYGSTVTEELIELKKRGTEKGLVNKNKEKYDREVDMWFKLIDDHAKQLPIIEQKEVDERRSVLDEWILKKRLGFIDGYK</sequence>
<dbReference type="InterPro" id="IPR018775">
    <property type="entry name" value="RlaP"/>
</dbReference>
<reference evidence="1" key="1">
    <citation type="journal article" date="2015" name="Nature">
        <title>Complex archaea that bridge the gap between prokaryotes and eukaryotes.</title>
        <authorList>
            <person name="Spang A."/>
            <person name="Saw J.H."/>
            <person name="Jorgensen S.L."/>
            <person name="Zaremba-Niedzwiedzka K."/>
            <person name="Martijn J."/>
            <person name="Lind A.E."/>
            <person name="van Eijk R."/>
            <person name="Schleper C."/>
            <person name="Guy L."/>
            <person name="Ettema T.J."/>
        </authorList>
    </citation>
    <scope>NUCLEOTIDE SEQUENCE</scope>
</reference>
<accession>A0A0F9QTU3</accession>
<evidence type="ECO:0008006" key="2">
    <source>
        <dbReference type="Google" id="ProtNLM"/>
    </source>
</evidence>
<dbReference type="PANTHER" id="PTHR34817:SF1">
    <property type="entry name" value="NUCLEOTIDYLTRANSFERASE"/>
    <property type="match status" value="1"/>
</dbReference>
<protein>
    <recommendedName>
        <fullName evidence="2">Nucleotidyltransferase</fullName>
    </recommendedName>
</protein>
<dbReference type="AlphaFoldDB" id="A0A0F9QTU3"/>
<name>A0A0F9QTU3_9ZZZZ</name>
<gene>
    <name evidence="1" type="ORF">LCGC14_1054740</name>
</gene>
<comment type="caution">
    <text evidence="1">The sequence shown here is derived from an EMBL/GenBank/DDBJ whole genome shotgun (WGS) entry which is preliminary data.</text>
</comment>
<proteinExistence type="predicted"/>
<dbReference type="Pfam" id="PF10127">
    <property type="entry name" value="RlaP"/>
    <property type="match status" value="1"/>
</dbReference>
<dbReference type="EMBL" id="LAZR01004432">
    <property type="protein sequence ID" value="KKN08633.1"/>
    <property type="molecule type" value="Genomic_DNA"/>
</dbReference>